<proteinExistence type="inferred from homology"/>
<sequence length="321" mass="37297">MTEPNLLTESKIIDEFLNYIVTIRGFSEKSAQAYRYDLVLFFRFLKRYFAMVPQTDVFDEIPINDISIAELKTIDLGILYAFLSFSSKERHNSDFARSRKVSTLRSFFNYLCNKQKYFGPNPVTDLEMPKLPARNARYLEWDEAVDLLKGIKGRHQERDFAIITLFLNCGMRLSELTQIKITDIKNDSLRLIGKGDKERTVYLNRACLKSIQRYLLVRPEVNSNYLFLSQQHSPISNRAVQHLVKKHLAICGLNTDEISVHKLRHTAATLMFKYGNADIRSVQEILGHENVSTTQIYTHVDEELLRDTLNQNPLSQFESEE</sequence>
<dbReference type="GO" id="GO:0015074">
    <property type="term" value="P:DNA integration"/>
    <property type="evidence" value="ECO:0007669"/>
    <property type="project" value="UniProtKB-KW"/>
</dbReference>
<feature type="domain" description="Tyr recombinase" evidence="12">
    <location>
        <begin position="134"/>
        <end position="310"/>
    </location>
</feature>
<dbReference type="Proteomes" id="UP000036873">
    <property type="component" value="Unassembled WGS sequence"/>
</dbReference>
<keyword evidence="10" id="KW-0131">Cell cycle</keyword>
<evidence type="ECO:0000256" key="11">
    <source>
        <dbReference type="PROSITE-ProRule" id="PRU01248"/>
    </source>
</evidence>
<dbReference type="GO" id="GO:0005737">
    <property type="term" value="C:cytoplasm"/>
    <property type="evidence" value="ECO:0007669"/>
    <property type="project" value="UniProtKB-SubCell"/>
</dbReference>
<keyword evidence="7" id="KW-0229">DNA integration</keyword>
<evidence type="ECO:0000256" key="9">
    <source>
        <dbReference type="ARBA" id="ARBA00023172"/>
    </source>
</evidence>
<dbReference type="Gene3D" id="1.10.150.130">
    <property type="match status" value="1"/>
</dbReference>
<dbReference type="Pfam" id="PF00589">
    <property type="entry name" value="Phage_integrase"/>
    <property type="match status" value="1"/>
</dbReference>
<keyword evidence="4" id="KW-0963">Cytoplasm</keyword>
<dbReference type="PANTHER" id="PTHR30349:SF77">
    <property type="entry name" value="TYROSINE RECOMBINASE XERC"/>
    <property type="match status" value="1"/>
</dbReference>
<name>A0A0L6TXL7_9FIRM</name>
<dbReference type="PROSITE" id="PS51898">
    <property type="entry name" value="TYR_RECOMBINASE"/>
    <property type="match status" value="1"/>
</dbReference>
<dbReference type="GO" id="GO:0007059">
    <property type="term" value="P:chromosome segregation"/>
    <property type="evidence" value="ECO:0007669"/>
    <property type="project" value="UniProtKB-KW"/>
</dbReference>
<evidence type="ECO:0000256" key="1">
    <source>
        <dbReference type="ARBA" id="ARBA00003283"/>
    </source>
</evidence>
<keyword evidence="5" id="KW-0132">Cell division</keyword>
<feature type="domain" description="Core-binding (CB)" evidence="13">
    <location>
        <begin position="7"/>
        <end position="112"/>
    </location>
</feature>
<evidence type="ECO:0000256" key="4">
    <source>
        <dbReference type="ARBA" id="ARBA00022490"/>
    </source>
</evidence>
<keyword evidence="6" id="KW-0159">Chromosome partition</keyword>
<comment type="subcellular location">
    <subcellularLocation>
        <location evidence="2">Cytoplasm</location>
    </subcellularLocation>
</comment>
<evidence type="ECO:0000259" key="13">
    <source>
        <dbReference type="PROSITE" id="PS51900"/>
    </source>
</evidence>
<dbReference type="GO" id="GO:0003677">
    <property type="term" value="F:DNA binding"/>
    <property type="evidence" value="ECO:0007669"/>
    <property type="project" value="UniProtKB-UniRule"/>
</dbReference>
<evidence type="ECO:0000256" key="8">
    <source>
        <dbReference type="ARBA" id="ARBA00023125"/>
    </source>
</evidence>
<reference evidence="15" key="1">
    <citation type="submission" date="2015-07" db="EMBL/GenBank/DDBJ databases">
        <title>Draft genome sequence of Acetobacterium bakii DSM 8293, a potential psychrophilic chemical producer through syngas fermentation.</title>
        <authorList>
            <person name="Song Y."/>
            <person name="Hwang S."/>
            <person name="Cho B.-K."/>
        </authorList>
    </citation>
    <scope>NUCLEOTIDE SEQUENCE [LARGE SCALE GENOMIC DNA]</scope>
    <source>
        <strain evidence="15">DSM 8239</strain>
    </source>
</reference>
<dbReference type="InterPro" id="IPR044068">
    <property type="entry name" value="CB"/>
</dbReference>
<dbReference type="InterPro" id="IPR013762">
    <property type="entry name" value="Integrase-like_cat_sf"/>
</dbReference>
<evidence type="ECO:0000256" key="5">
    <source>
        <dbReference type="ARBA" id="ARBA00022618"/>
    </source>
</evidence>
<dbReference type="PATRIC" id="fig|52689.4.peg.2500"/>
<evidence type="ECO:0000256" key="2">
    <source>
        <dbReference type="ARBA" id="ARBA00004496"/>
    </source>
</evidence>
<dbReference type="RefSeq" id="WP_050741201.1">
    <property type="nucleotide sequence ID" value="NZ_LGYO01000040.1"/>
</dbReference>
<evidence type="ECO:0000256" key="10">
    <source>
        <dbReference type="ARBA" id="ARBA00023306"/>
    </source>
</evidence>
<dbReference type="STRING" id="52689.AKG39_14915"/>
<comment type="caution">
    <text evidence="14">The sequence shown here is derived from an EMBL/GenBank/DDBJ whole genome shotgun (WGS) entry which is preliminary data.</text>
</comment>
<dbReference type="AlphaFoldDB" id="A0A0L6TXL7"/>
<dbReference type="InterPro" id="IPR011010">
    <property type="entry name" value="DNA_brk_join_enz"/>
</dbReference>
<evidence type="ECO:0000256" key="7">
    <source>
        <dbReference type="ARBA" id="ARBA00022908"/>
    </source>
</evidence>
<dbReference type="GO" id="GO:0006310">
    <property type="term" value="P:DNA recombination"/>
    <property type="evidence" value="ECO:0007669"/>
    <property type="project" value="UniProtKB-KW"/>
</dbReference>
<keyword evidence="9" id="KW-0233">DNA recombination</keyword>
<dbReference type="PROSITE" id="PS51900">
    <property type="entry name" value="CB"/>
    <property type="match status" value="1"/>
</dbReference>
<organism evidence="14 15">
    <name type="scientific">Acetobacterium bakii</name>
    <dbReference type="NCBI Taxonomy" id="52689"/>
    <lineage>
        <taxon>Bacteria</taxon>
        <taxon>Bacillati</taxon>
        <taxon>Bacillota</taxon>
        <taxon>Clostridia</taxon>
        <taxon>Eubacteriales</taxon>
        <taxon>Eubacteriaceae</taxon>
        <taxon>Acetobacterium</taxon>
    </lineage>
</organism>
<comment type="function">
    <text evidence="1">Site-specific tyrosine recombinase, which acts by catalyzing the cutting and rejoining of the recombining DNA molecules.</text>
</comment>
<accession>A0A0L6TXL7</accession>
<dbReference type="InterPro" id="IPR010998">
    <property type="entry name" value="Integrase_recombinase_N"/>
</dbReference>
<dbReference type="InterPro" id="IPR002104">
    <property type="entry name" value="Integrase_catalytic"/>
</dbReference>
<keyword evidence="8 11" id="KW-0238">DNA-binding</keyword>
<dbReference type="Gene3D" id="1.10.443.10">
    <property type="entry name" value="Intergrase catalytic core"/>
    <property type="match status" value="1"/>
</dbReference>
<evidence type="ECO:0000313" key="14">
    <source>
        <dbReference type="EMBL" id="KNZ40993.1"/>
    </source>
</evidence>
<evidence type="ECO:0000256" key="6">
    <source>
        <dbReference type="ARBA" id="ARBA00022829"/>
    </source>
</evidence>
<dbReference type="Pfam" id="PF02899">
    <property type="entry name" value="Phage_int_SAM_1"/>
    <property type="match status" value="1"/>
</dbReference>
<dbReference type="SUPFAM" id="SSF56349">
    <property type="entry name" value="DNA breaking-rejoining enzymes"/>
    <property type="match status" value="1"/>
</dbReference>
<gene>
    <name evidence="14" type="ORF">AKG39_14915</name>
</gene>
<evidence type="ECO:0000259" key="12">
    <source>
        <dbReference type="PROSITE" id="PS51898"/>
    </source>
</evidence>
<dbReference type="GO" id="GO:0051301">
    <property type="term" value="P:cell division"/>
    <property type="evidence" value="ECO:0007669"/>
    <property type="project" value="UniProtKB-KW"/>
</dbReference>
<comment type="similarity">
    <text evidence="3">Belongs to the 'phage' integrase family.</text>
</comment>
<dbReference type="InterPro" id="IPR004107">
    <property type="entry name" value="Integrase_SAM-like_N"/>
</dbReference>
<evidence type="ECO:0000313" key="15">
    <source>
        <dbReference type="Proteomes" id="UP000036873"/>
    </source>
</evidence>
<dbReference type="PANTHER" id="PTHR30349">
    <property type="entry name" value="PHAGE INTEGRASE-RELATED"/>
    <property type="match status" value="1"/>
</dbReference>
<dbReference type="InterPro" id="IPR050090">
    <property type="entry name" value="Tyrosine_recombinase_XerCD"/>
</dbReference>
<protein>
    <submittedName>
        <fullName evidence="14">Recombinase XerC</fullName>
    </submittedName>
</protein>
<keyword evidence="15" id="KW-1185">Reference proteome</keyword>
<dbReference type="EMBL" id="LGYO01000040">
    <property type="protein sequence ID" value="KNZ40993.1"/>
    <property type="molecule type" value="Genomic_DNA"/>
</dbReference>
<dbReference type="OrthoDB" id="283809at2"/>
<evidence type="ECO:0000256" key="3">
    <source>
        <dbReference type="ARBA" id="ARBA00008857"/>
    </source>
</evidence>